<dbReference type="OrthoDB" id="424217at2759"/>
<keyword evidence="4 8" id="KW-0418">Kinase</keyword>
<keyword evidence="2" id="KW-0808">Transferase</keyword>
<keyword evidence="5" id="KW-0067">ATP-binding</keyword>
<feature type="region of interest" description="Disordered" evidence="6">
    <location>
        <begin position="898"/>
        <end position="921"/>
    </location>
</feature>
<protein>
    <submittedName>
        <fullName evidence="8">Calcium-dependent protein kinase 1</fullName>
    </submittedName>
</protein>
<evidence type="ECO:0000256" key="6">
    <source>
        <dbReference type="SAM" id="MobiDB-lite"/>
    </source>
</evidence>
<feature type="compositionally biased region" description="Low complexity" evidence="6">
    <location>
        <begin position="79"/>
        <end position="90"/>
    </location>
</feature>
<dbReference type="Proteomes" id="UP000186817">
    <property type="component" value="Unassembled WGS sequence"/>
</dbReference>
<feature type="compositionally biased region" description="Low complexity" evidence="6">
    <location>
        <begin position="20"/>
        <end position="35"/>
    </location>
</feature>
<dbReference type="InterPro" id="IPR000719">
    <property type="entry name" value="Prot_kinase_dom"/>
</dbReference>
<feature type="region of interest" description="Disordered" evidence="6">
    <location>
        <begin position="79"/>
        <end position="136"/>
    </location>
</feature>
<keyword evidence="9" id="KW-1185">Reference proteome</keyword>
<evidence type="ECO:0000256" key="4">
    <source>
        <dbReference type="ARBA" id="ARBA00022777"/>
    </source>
</evidence>
<dbReference type="InterPro" id="IPR050205">
    <property type="entry name" value="CDPK_Ser/Thr_kinases"/>
</dbReference>
<keyword evidence="3" id="KW-0547">Nucleotide-binding</keyword>
<evidence type="ECO:0000313" key="8">
    <source>
        <dbReference type="EMBL" id="OLQ10762.1"/>
    </source>
</evidence>
<evidence type="ECO:0000313" key="9">
    <source>
        <dbReference type="Proteomes" id="UP000186817"/>
    </source>
</evidence>
<dbReference type="InterPro" id="IPR011009">
    <property type="entry name" value="Kinase-like_dom_sf"/>
</dbReference>
<feature type="domain" description="Protein kinase" evidence="7">
    <location>
        <begin position="722"/>
        <end position="1019"/>
    </location>
</feature>
<dbReference type="PROSITE" id="PS50011">
    <property type="entry name" value="PROTEIN_KINASE_DOM"/>
    <property type="match status" value="1"/>
</dbReference>
<dbReference type="GO" id="GO:0004674">
    <property type="term" value="F:protein serine/threonine kinase activity"/>
    <property type="evidence" value="ECO:0007669"/>
    <property type="project" value="UniProtKB-KW"/>
</dbReference>
<keyword evidence="1" id="KW-0723">Serine/threonine-protein kinase</keyword>
<feature type="region of interest" description="Disordered" evidence="6">
    <location>
        <begin position="1"/>
        <end position="42"/>
    </location>
</feature>
<dbReference type="Gene3D" id="2.60.120.620">
    <property type="entry name" value="q2cbj1_9rhob like domain"/>
    <property type="match status" value="1"/>
</dbReference>
<evidence type="ECO:0000256" key="2">
    <source>
        <dbReference type="ARBA" id="ARBA00022679"/>
    </source>
</evidence>
<feature type="compositionally biased region" description="Polar residues" evidence="6">
    <location>
        <begin position="111"/>
        <end position="120"/>
    </location>
</feature>
<organism evidence="8 9">
    <name type="scientific">Symbiodinium microadriaticum</name>
    <name type="common">Dinoflagellate</name>
    <name type="synonym">Zooxanthella microadriatica</name>
    <dbReference type="NCBI Taxonomy" id="2951"/>
    <lineage>
        <taxon>Eukaryota</taxon>
        <taxon>Sar</taxon>
        <taxon>Alveolata</taxon>
        <taxon>Dinophyceae</taxon>
        <taxon>Suessiales</taxon>
        <taxon>Symbiodiniaceae</taxon>
        <taxon>Symbiodinium</taxon>
    </lineage>
</organism>
<evidence type="ECO:0000256" key="5">
    <source>
        <dbReference type="ARBA" id="ARBA00022840"/>
    </source>
</evidence>
<dbReference type="PANTHER" id="PTHR24349">
    <property type="entry name" value="SERINE/THREONINE-PROTEIN KINASE"/>
    <property type="match status" value="1"/>
</dbReference>
<sequence>MPSPPLPPPEAEVGPQLRVRSPSPSGAAALGASRPPGLPAEPVTLLNRSVTWKGGNTPGVPTPPFALRGSASAAALASPTRTTLAASPTRIVRSPSPAGQVKAEPRLARTFVSTSRQSSPRIRVTPGSAPTLPGRSVWRMESPLSARMLSHAARPPVVLPAKGPVVVQQPALPATAQAQVLQRQTSAATHFVSEPIGRGDPAISGRPSARRLKKLIPMSYVYHPPPDQVAVETPKRRKSVVANTLQSCFEAAGGASQGSVPCHAAIRALCTAHTMLLAGLPSTCISEARWSSLLKRAGVYSPEDSVTLDQLREVQESFTACHALLGPFRSDEFRASTLGQPKLITDPMSRGLRMLCRPVLLAVLISFPWLHSFVGESWTPQLAGRGVGRVERGDGSGNRDWSLLISAEEAATGLTEQTMTAAATLLNSTGFVVLQGASLFSELELELGQETADIQLAKVKSAAERLDLLGRSPWVRGHNPRKLFEFQEALSYSQGRLDMPQLIGVPELRRSRWCDHPGLRGIAESAFGRRCEQSILGALWNFPGSGPPVWHRDGFDNPLLVAVTAACDYPQTVGFIHGQPMSHNGARFSDSEGMKAPITSKGEVGVPLPLRRGETLLFFYTTKHAATPNLSNLDRCLLYSVHGPVGVRDEHNHKDFLPSLFKLSKEAAKDLDAFYRHHLGQGDGAPNPAQTLGALRDCFAPKQLLRSMRRVPRADPRLKDRYESFEFRAKGALGKVYRCRHIQSQTFVEVRQIRKDKASAPIDFIRTSLQRITELQHPSLPRVLDCLEDFRNFFVVSEPVEATEVMDFMQNSFVRGNSVSEACVAHILRQVLDGLAYCHAQGLGPIIHRDLQPEFVLVADTQQDENGGIRGPSSLKAWVTSIGLQPLFDLHGLGGSLPSTSLPPAPESRPEMAPEALPSSGSPEFLAPEAWRRDYGPKCDVWSCGCLLFLLLTGRPPFLPRKSAGDLSAASTLQRGMACPPCHEAHDASPEELARNLLGSPRTRRSSLRRLVTAGAPAPAGVREAVRAMLLQEALESADEIQAYEALSILGGQEAEGGWLSPAEARRLAPRFLQLLEDRWERQHFALSALGDLGLRWVQVLFSDQWRSGSLEVLLLYQEGLFEWLPAFRWLLAEVLPAMSAPLHLRQLKVGNTTRPEKLPVFAAALVVVVAYHKVHHFDFSAYARYARSQGTEMLGLLHLGHEVQWETEGEIEDLGSWGTIRGDGARARQKRDLLHYFEDYQQFDFVLRNHFSPAYSERSMYLPFGPGWGWMMHGKRWLPKASLRGNFCLAALWRPLDFEYHWDRGKLLELLSSEGQESLCNRTGQWVTNYEEQLMESSVSLCPFGSSPETNRLWESLLAGAVVVMTRATFVTQNLQAPLILLNSWEELPALLQTLRSSPGLLDQHQQQQSEWFNAYMRSIRQKMKALGQRTVLPSLGAQSGTSEDHAATVLLPQNGGLGAVQLTEQEAEAIAQRRSSPLGERSHMSSLLASLGPIHSNCALPRPMRAEFVEAQAAIKFALKVMRKNAQQECSDDGVPKSAQIREERAQFLARVSHAARLGFARCTGREREVPIFVKSLHHFAAAAPRSETQAMSLEILAFLCGRDSDLPASAGIRERFPTHELWALMGQASEEFQKANPSGATPGPWNYWVLPLLQEASAPETTLIDCVGFVAACAESTVLVSSGALRSPGLLNALAALSRTATADELSRFADAVGSRVYLLGKPWGQAEDDLDKLPAEALLYHGGFRKYLVLVLMVTVHCTIRNFFVLDMGNLLKYLVLVLMVTVHCTIREKRAPYLSVQEEIPWQERTRQKLPDKQAGKHLEPDVYDGKAFVQVSDSTPAASGGYVVANDADSILSQEPDWHLFRSASTAALALCKRMLDKDEVSRPTAGDCLRHPWLSAWTFNAPSPELPLLPETFSALMQSHAQSKFFQVLMNVVASEIKVGRLRLVRSAFERSDPTGSGYVPSSALQGALKELGVSDLNGLGAAWNPWAALFWLEPLPPPPLRDVWRGGVPGAAMAEGDKCDITICRGTADSAKTFTLSVGGVLRIGRGVANDVVLDFDGVSVYHAEIHCQKSATGQLLCIRDEMPCCKNAVADSAFFNSGFCCKRC</sequence>
<evidence type="ECO:0000259" key="7">
    <source>
        <dbReference type="PROSITE" id="PS50011"/>
    </source>
</evidence>
<dbReference type="InterPro" id="IPR008984">
    <property type="entry name" value="SMAD_FHA_dom_sf"/>
</dbReference>
<dbReference type="Pfam" id="PF24785">
    <property type="entry name" value="RXYLT1_C"/>
    <property type="match status" value="1"/>
</dbReference>
<dbReference type="CDD" id="cd00060">
    <property type="entry name" value="FHA"/>
    <property type="match status" value="1"/>
</dbReference>
<reference evidence="8 9" key="1">
    <citation type="submission" date="2016-02" db="EMBL/GenBank/DDBJ databases">
        <title>Genome analysis of coral dinoflagellate symbionts highlights evolutionary adaptations to a symbiotic lifestyle.</title>
        <authorList>
            <person name="Aranda M."/>
            <person name="Li Y."/>
            <person name="Liew Y.J."/>
            <person name="Baumgarten S."/>
            <person name="Simakov O."/>
            <person name="Wilson M."/>
            <person name="Piel J."/>
            <person name="Ashoor H."/>
            <person name="Bougouffa S."/>
            <person name="Bajic V.B."/>
            <person name="Ryu T."/>
            <person name="Ravasi T."/>
            <person name="Bayer T."/>
            <person name="Micklem G."/>
            <person name="Kim H."/>
            <person name="Bhak J."/>
            <person name="Lajeunesse T.C."/>
            <person name="Voolstra C.R."/>
        </authorList>
    </citation>
    <scope>NUCLEOTIDE SEQUENCE [LARGE SCALE GENOMIC DNA]</scope>
    <source>
        <strain evidence="8 9">CCMP2467</strain>
    </source>
</reference>
<accession>A0A1Q9ETK6</accession>
<dbReference type="SUPFAM" id="SSF51197">
    <property type="entry name" value="Clavaminate synthase-like"/>
    <property type="match status" value="1"/>
</dbReference>
<evidence type="ECO:0000256" key="1">
    <source>
        <dbReference type="ARBA" id="ARBA00022527"/>
    </source>
</evidence>
<proteinExistence type="predicted"/>
<dbReference type="InterPro" id="IPR057538">
    <property type="entry name" value="RXYLT1_C"/>
</dbReference>
<dbReference type="Gene3D" id="1.10.510.10">
    <property type="entry name" value="Transferase(Phosphotransferase) domain 1"/>
    <property type="match status" value="2"/>
</dbReference>
<dbReference type="GO" id="GO:0005524">
    <property type="term" value="F:ATP binding"/>
    <property type="evidence" value="ECO:0007669"/>
    <property type="project" value="UniProtKB-KW"/>
</dbReference>
<gene>
    <name evidence="8" type="primary">CPK1</name>
    <name evidence="8" type="ORF">AK812_SmicGene5453</name>
</gene>
<feature type="compositionally biased region" description="Pro residues" evidence="6">
    <location>
        <begin position="1"/>
        <end position="10"/>
    </location>
</feature>
<dbReference type="Pfam" id="PF00069">
    <property type="entry name" value="Pkinase"/>
    <property type="match status" value="2"/>
</dbReference>
<name>A0A1Q9ETK6_SYMMI</name>
<dbReference type="EMBL" id="LSRX01000072">
    <property type="protein sequence ID" value="OLQ10762.1"/>
    <property type="molecule type" value="Genomic_DNA"/>
</dbReference>
<evidence type="ECO:0000256" key="3">
    <source>
        <dbReference type="ARBA" id="ARBA00022741"/>
    </source>
</evidence>
<comment type="caution">
    <text evidence="8">The sequence shown here is derived from an EMBL/GenBank/DDBJ whole genome shotgun (WGS) entry which is preliminary data.</text>
</comment>
<dbReference type="SUPFAM" id="SSF49879">
    <property type="entry name" value="SMAD/FHA domain"/>
    <property type="match status" value="1"/>
</dbReference>
<dbReference type="SUPFAM" id="SSF56112">
    <property type="entry name" value="Protein kinase-like (PK-like)"/>
    <property type="match status" value="2"/>
</dbReference>